<dbReference type="EMBL" id="CACSLK010020742">
    <property type="protein sequence ID" value="CAA0821405.1"/>
    <property type="molecule type" value="Genomic_DNA"/>
</dbReference>
<evidence type="ECO:0000313" key="1">
    <source>
        <dbReference type="EMBL" id="CAA0821405.1"/>
    </source>
</evidence>
<gene>
    <name evidence="1" type="ORF">SHERM_19407</name>
</gene>
<dbReference type="AlphaFoldDB" id="A0A9N7R9J2"/>
<accession>A0A9N7R9J2</accession>
<comment type="caution">
    <text evidence="1">The sequence shown here is derived from an EMBL/GenBank/DDBJ whole genome shotgun (WGS) entry which is preliminary data.</text>
</comment>
<proteinExistence type="predicted"/>
<sequence length="84" mass="8992">FSASRRHVSSPIPSPQARCPISQARLLVKKQIPQITTGLIYNMGLSTGEDSTRVAAANGGLAYGGNRHYASVRSTWFDNSSLAT</sequence>
<feature type="non-terminal residue" evidence="1">
    <location>
        <position position="1"/>
    </location>
</feature>
<name>A0A9N7R9J2_STRHE</name>
<dbReference type="Proteomes" id="UP001153555">
    <property type="component" value="Unassembled WGS sequence"/>
</dbReference>
<organism evidence="1 2">
    <name type="scientific">Striga hermonthica</name>
    <name type="common">Purple witchweed</name>
    <name type="synonym">Buchnera hermonthica</name>
    <dbReference type="NCBI Taxonomy" id="68872"/>
    <lineage>
        <taxon>Eukaryota</taxon>
        <taxon>Viridiplantae</taxon>
        <taxon>Streptophyta</taxon>
        <taxon>Embryophyta</taxon>
        <taxon>Tracheophyta</taxon>
        <taxon>Spermatophyta</taxon>
        <taxon>Magnoliopsida</taxon>
        <taxon>eudicotyledons</taxon>
        <taxon>Gunneridae</taxon>
        <taxon>Pentapetalae</taxon>
        <taxon>asterids</taxon>
        <taxon>lamiids</taxon>
        <taxon>Lamiales</taxon>
        <taxon>Orobanchaceae</taxon>
        <taxon>Buchnereae</taxon>
        <taxon>Striga</taxon>
    </lineage>
</organism>
<protein>
    <submittedName>
        <fullName evidence="1">Uncharacterized protein</fullName>
    </submittedName>
</protein>
<keyword evidence="2" id="KW-1185">Reference proteome</keyword>
<reference evidence="1" key="1">
    <citation type="submission" date="2019-12" db="EMBL/GenBank/DDBJ databases">
        <authorList>
            <person name="Scholes J."/>
        </authorList>
    </citation>
    <scope>NUCLEOTIDE SEQUENCE</scope>
</reference>
<evidence type="ECO:0000313" key="2">
    <source>
        <dbReference type="Proteomes" id="UP001153555"/>
    </source>
</evidence>